<evidence type="ECO:0000256" key="1">
    <source>
        <dbReference type="ARBA" id="ARBA00008894"/>
    </source>
</evidence>
<dbReference type="Proteomes" id="UP001604336">
    <property type="component" value="Unassembled WGS sequence"/>
</dbReference>
<dbReference type="Gene3D" id="3.40.50.300">
    <property type="entry name" value="P-loop containing nucleotide triphosphate hydrolases"/>
    <property type="match status" value="1"/>
</dbReference>
<evidence type="ECO:0000256" key="3">
    <source>
        <dbReference type="ARBA" id="ARBA00022821"/>
    </source>
</evidence>
<dbReference type="PANTHER" id="PTHR36766">
    <property type="entry name" value="PLANT BROAD-SPECTRUM MILDEW RESISTANCE PROTEIN RPW8"/>
    <property type="match status" value="1"/>
</dbReference>
<keyword evidence="3" id="KW-0611">Plant defense</keyword>
<comment type="similarity">
    <text evidence="1">Belongs to the disease resistance NB-LRR family.</text>
</comment>
<dbReference type="GO" id="GO:0006952">
    <property type="term" value="P:defense response"/>
    <property type="evidence" value="ECO:0007669"/>
    <property type="project" value="UniProtKB-KW"/>
</dbReference>
<keyword evidence="4" id="KW-0067">ATP-binding</keyword>
<dbReference type="PRINTS" id="PR00364">
    <property type="entry name" value="DISEASERSIST"/>
</dbReference>
<dbReference type="Gene3D" id="1.20.5.4130">
    <property type="match status" value="1"/>
</dbReference>
<gene>
    <name evidence="6" type="ORF">Adt_28213</name>
</gene>
<protein>
    <submittedName>
        <fullName evidence="6">Disease resistance RPP13-like protein 4</fullName>
    </submittedName>
</protein>
<dbReference type="EMBL" id="JBFOLK010000008">
    <property type="protein sequence ID" value="KAL2492585.1"/>
    <property type="molecule type" value="Genomic_DNA"/>
</dbReference>
<dbReference type="SUPFAM" id="SSF52540">
    <property type="entry name" value="P-loop containing nucleoside triphosphate hydrolases"/>
    <property type="match status" value="1"/>
</dbReference>
<evidence type="ECO:0000259" key="5">
    <source>
        <dbReference type="Pfam" id="PF00931"/>
    </source>
</evidence>
<dbReference type="PANTHER" id="PTHR36766:SF40">
    <property type="entry name" value="DISEASE RESISTANCE PROTEIN RGA3"/>
    <property type="match status" value="1"/>
</dbReference>
<feature type="domain" description="NB-ARC" evidence="5">
    <location>
        <begin position="136"/>
        <end position="315"/>
    </location>
</feature>
<keyword evidence="7" id="KW-1185">Reference proteome</keyword>
<dbReference type="AlphaFoldDB" id="A0ABD1RVX7"/>
<dbReference type="GO" id="GO:0005524">
    <property type="term" value="F:ATP binding"/>
    <property type="evidence" value="ECO:0007669"/>
    <property type="project" value="UniProtKB-KW"/>
</dbReference>
<evidence type="ECO:0000313" key="7">
    <source>
        <dbReference type="Proteomes" id="UP001604336"/>
    </source>
</evidence>
<organism evidence="6 7">
    <name type="scientific">Abeliophyllum distichum</name>
    <dbReference type="NCBI Taxonomy" id="126358"/>
    <lineage>
        <taxon>Eukaryota</taxon>
        <taxon>Viridiplantae</taxon>
        <taxon>Streptophyta</taxon>
        <taxon>Embryophyta</taxon>
        <taxon>Tracheophyta</taxon>
        <taxon>Spermatophyta</taxon>
        <taxon>Magnoliopsida</taxon>
        <taxon>eudicotyledons</taxon>
        <taxon>Gunneridae</taxon>
        <taxon>Pentapetalae</taxon>
        <taxon>asterids</taxon>
        <taxon>lamiids</taxon>
        <taxon>Lamiales</taxon>
        <taxon>Oleaceae</taxon>
        <taxon>Forsythieae</taxon>
        <taxon>Abeliophyllum</taxon>
    </lineage>
</organism>
<name>A0ABD1RVX7_9LAMI</name>
<dbReference type="Pfam" id="PF00931">
    <property type="entry name" value="NB-ARC"/>
    <property type="match status" value="1"/>
</dbReference>
<proteinExistence type="inferred from homology"/>
<evidence type="ECO:0000313" key="6">
    <source>
        <dbReference type="EMBL" id="KAL2492585.1"/>
    </source>
</evidence>
<evidence type="ECO:0000256" key="4">
    <source>
        <dbReference type="ARBA" id="ARBA00022840"/>
    </source>
</evidence>
<sequence>MAYAALLSLTNNLEYLKHLVPQNEKQIETLLERVNFLKKFLENSSPQSSNVTEVLEIKIIDATYKAEYIVESQIAANHGDEIFTNLEKVIEDIDSIKQEAMKVKEAIGAQDLQPRISSSSSSKPASIDKGYVVGIDDDLKKIKERLMGGSSKRETVSIVGMGGIGKTTLAKEVYGDKYISSYFNIRAWVTVSQDYNVQEILKGLRDSMQKLAKEKKGDEDSKPLDDEVYQNLMGMRYLIIMDDVWDTNFWNDVHHLFPNENNGSRIMLTTRQEQVAADADPNPGPDSRLPLHHMHFLNEDNSWKLLCMEVFGKDLSLPS</sequence>
<accession>A0ABD1RVX7</accession>
<comment type="caution">
    <text evidence="6">The sequence shown here is derived from an EMBL/GenBank/DDBJ whole genome shotgun (WGS) entry which is preliminary data.</text>
</comment>
<keyword evidence="2" id="KW-0547">Nucleotide-binding</keyword>
<reference evidence="7" key="1">
    <citation type="submission" date="2024-07" db="EMBL/GenBank/DDBJ databases">
        <title>Two chromosome-level genome assemblies of Korean endemic species Abeliophyllum distichum and Forsythia ovata (Oleaceae).</title>
        <authorList>
            <person name="Jang H."/>
        </authorList>
    </citation>
    <scope>NUCLEOTIDE SEQUENCE [LARGE SCALE GENOMIC DNA]</scope>
</reference>
<dbReference type="InterPro" id="IPR027417">
    <property type="entry name" value="P-loop_NTPase"/>
</dbReference>
<dbReference type="InterPro" id="IPR002182">
    <property type="entry name" value="NB-ARC"/>
</dbReference>
<evidence type="ECO:0000256" key="2">
    <source>
        <dbReference type="ARBA" id="ARBA00022741"/>
    </source>
</evidence>
<dbReference type="FunFam" id="3.40.50.300:FF:001091">
    <property type="entry name" value="Probable disease resistance protein At1g61300"/>
    <property type="match status" value="1"/>
</dbReference>